<evidence type="ECO:0000313" key="3">
    <source>
        <dbReference type="Proteomes" id="UP000253034"/>
    </source>
</evidence>
<dbReference type="PANTHER" id="PTHR33744">
    <property type="entry name" value="CARBOHYDRATE DIACID REGULATOR"/>
    <property type="match status" value="1"/>
</dbReference>
<dbReference type="RefSeq" id="WP_114297960.1">
    <property type="nucleotide sequence ID" value="NZ_QPJT01000012.1"/>
</dbReference>
<dbReference type="AlphaFoldDB" id="A0A369B3B1"/>
<dbReference type="Gene3D" id="1.10.10.2840">
    <property type="entry name" value="PucR C-terminal helix-turn-helix domain"/>
    <property type="match status" value="1"/>
</dbReference>
<dbReference type="InterPro" id="IPR042070">
    <property type="entry name" value="PucR_C-HTH_sf"/>
</dbReference>
<feature type="domain" description="PucR C-terminal helix-turn-helix" evidence="1">
    <location>
        <begin position="441"/>
        <end position="498"/>
    </location>
</feature>
<dbReference type="PANTHER" id="PTHR33744:SF1">
    <property type="entry name" value="DNA-BINDING TRANSCRIPTIONAL ACTIVATOR ADER"/>
    <property type="match status" value="1"/>
</dbReference>
<evidence type="ECO:0000313" key="2">
    <source>
        <dbReference type="EMBL" id="RCX16029.1"/>
    </source>
</evidence>
<keyword evidence="3" id="KW-1185">Reference proteome</keyword>
<dbReference type="InterPro" id="IPR051448">
    <property type="entry name" value="CdaR-like_regulators"/>
</dbReference>
<dbReference type="Proteomes" id="UP000253034">
    <property type="component" value="Unassembled WGS sequence"/>
</dbReference>
<comment type="caution">
    <text evidence="2">The sequence shown here is derived from an EMBL/GenBank/DDBJ whole genome shotgun (WGS) entry which is preliminary data.</text>
</comment>
<dbReference type="Pfam" id="PF13556">
    <property type="entry name" value="HTH_30"/>
    <property type="match status" value="1"/>
</dbReference>
<reference evidence="2 3" key="1">
    <citation type="submission" date="2018-07" db="EMBL/GenBank/DDBJ databases">
        <title>Genomic Encyclopedia of Type Strains, Phase IV (KMG-IV): sequencing the most valuable type-strain genomes for metagenomic binning, comparative biology and taxonomic classification.</title>
        <authorList>
            <person name="Goeker M."/>
        </authorList>
    </citation>
    <scope>NUCLEOTIDE SEQUENCE [LARGE SCALE GENOMIC DNA]</scope>
    <source>
        <strain evidence="2 3">DSM 27016</strain>
    </source>
</reference>
<name>A0A369B3B1_9FIRM</name>
<protein>
    <submittedName>
        <fullName evidence="2">CdaR family transcriptional regulator</fullName>
    </submittedName>
</protein>
<accession>A0A369B3B1</accession>
<dbReference type="EMBL" id="QPJT01000012">
    <property type="protein sequence ID" value="RCX16029.1"/>
    <property type="molecule type" value="Genomic_DNA"/>
</dbReference>
<sequence length="504" mass="57390">MQITAKMFEEHLGKHLIKAEIPESFYHTYASVQLVFPGQNSFQPGQAYVVSGDLLYSMDNIDASCLVICAGEQPIALPCPVLVCRGSINEVYAAAVDAVNRYSALERELNDGLLANKEIPYFVRICARFFKNRVQIHDSAHSYIAGEEPVFEEGGSEPSGFVPCDKPLPLSFIASLKKTNELRRLYEVKNAHLYNSKLFPSRSITLNFFDEEGFLGRLIIIENITPFSCAALDTVNFIGKYFNHLMIKRASTFNAGVYTDEYYLSELLSGRFSDRAFLTSYFSGVNWNVNEQYRVLYVRLNSQDMLNQVRDYYVKALSGILCDSKVFPYQDSVVAVIPAKSIGYNDLEKNVSLFLQKSELFAGLSEVFNDLISARDFLEQAQAAVRLGIESGRKQYLFNYHDYALEDFISGSLSEPYRKTFMHPAVQAIMEYDSNNGTSYFDTLEVYLNNERNQATTARELHIHLNTLKYRLSRLQKIMGINLDSPSERLRLMLSLRLKELIKK</sequence>
<organism evidence="2 3">
    <name type="scientific">Anaerobacterium chartisolvens</name>
    <dbReference type="NCBI Taxonomy" id="1297424"/>
    <lineage>
        <taxon>Bacteria</taxon>
        <taxon>Bacillati</taxon>
        <taxon>Bacillota</taxon>
        <taxon>Clostridia</taxon>
        <taxon>Eubacteriales</taxon>
        <taxon>Oscillospiraceae</taxon>
        <taxon>Anaerobacterium</taxon>
    </lineage>
</organism>
<gene>
    <name evidence="2" type="ORF">DFR58_11210</name>
</gene>
<evidence type="ECO:0000259" key="1">
    <source>
        <dbReference type="Pfam" id="PF13556"/>
    </source>
</evidence>
<dbReference type="InterPro" id="IPR025736">
    <property type="entry name" value="PucR_C-HTH_dom"/>
</dbReference>
<dbReference type="OrthoDB" id="1969285at2"/>
<proteinExistence type="predicted"/>